<feature type="domain" description="Sialate O-acetylesterase" evidence="2">
    <location>
        <begin position="103"/>
        <end position="372"/>
    </location>
</feature>
<gene>
    <name evidence="3" type="ORF">H8B21_12190</name>
</gene>
<proteinExistence type="predicted"/>
<dbReference type="Proteomes" id="UP000651112">
    <property type="component" value="Unassembled WGS sequence"/>
</dbReference>
<keyword evidence="1" id="KW-0378">Hydrolase</keyword>
<dbReference type="InterPro" id="IPR005181">
    <property type="entry name" value="SASA"/>
</dbReference>
<comment type="caution">
    <text evidence="3">The sequence shown here is derived from an EMBL/GenBank/DDBJ whole genome shotgun (WGS) entry which is preliminary data.</text>
</comment>
<dbReference type="PANTHER" id="PTHR22901">
    <property type="entry name" value="SIALATE O-ACETYLESTERASE"/>
    <property type="match status" value="1"/>
</dbReference>
<reference evidence="3 4" key="1">
    <citation type="submission" date="2020-08" db="EMBL/GenBank/DDBJ databases">
        <title>Sphingobacterium sp. DN00404 isolated from aquaculture water.</title>
        <authorList>
            <person name="Zhang M."/>
        </authorList>
    </citation>
    <scope>NUCLEOTIDE SEQUENCE [LARGE SCALE GENOMIC DNA]</scope>
    <source>
        <strain evidence="3 4">KCTC 42746</strain>
    </source>
</reference>
<accession>A0ABR7XT59</accession>
<dbReference type="Gene3D" id="3.40.50.1110">
    <property type="entry name" value="SGNH hydrolase"/>
    <property type="match status" value="1"/>
</dbReference>
<sequence length="486" mass="54557">MQKGILFFILLFTGFISSAQLRLPALVSSGMVLQRDQPVKIWGWNLSGKEVAVSFNGKIYKTTPDKDTKWFVTLDAMQAGGPYDINITTDNQSIVIKDILFGDVWLCSGQSNMTLAMSSLSEREADDIAQSANPHIREFQVKKQYSFEPQENTVGQWKEANPVNVLKFSAVGYYMAKALYEKYNVPIGIIHSSWGGTPAEAWTSPAGLREFPHYAEKYNYLRDTVNLKATLERSEQNNDNSFKVHYQPATLFNAMIYPLIPYTLKGIAWYQGEANAKKDKAIEYTTLLPALIHGWRDNWQQGDIPFLIVQLANYMAPQKNPSEGGWAWIREAQLKVFQTVPNTALTVAIDVGEANDIHPLNKKEVGRRLALAAEKTAYNDKSVVHSGPMYRSMKKEDGKIVLSFTDIGSGLIAQGGELTRFAIAGNDKKFVWASAKIEGDRVFVWNDDIKDPVAVRYAWASNPEGGNLYNKEGLPASPFRTDDWER</sequence>
<evidence type="ECO:0000259" key="2">
    <source>
        <dbReference type="Pfam" id="PF03629"/>
    </source>
</evidence>
<dbReference type="Pfam" id="PF03629">
    <property type="entry name" value="SASA"/>
    <property type="match status" value="1"/>
</dbReference>
<dbReference type="InterPro" id="IPR039329">
    <property type="entry name" value="SIAE"/>
</dbReference>
<dbReference type="PANTHER" id="PTHR22901:SF0">
    <property type="entry name" value="SIALATE O-ACETYLESTERASE"/>
    <property type="match status" value="1"/>
</dbReference>
<name>A0ABR7XT59_9SPHI</name>
<evidence type="ECO:0000313" key="4">
    <source>
        <dbReference type="Proteomes" id="UP000651112"/>
    </source>
</evidence>
<keyword evidence="4" id="KW-1185">Reference proteome</keyword>
<organism evidence="3 4">
    <name type="scientific">Sphingobacterium chuzhouense</name>
    <dbReference type="NCBI Taxonomy" id="1742264"/>
    <lineage>
        <taxon>Bacteria</taxon>
        <taxon>Pseudomonadati</taxon>
        <taxon>Bacteroidota</taxon>
        <taxon>Sphingobacteriia</taxon>
        <taxon>Sphingobacteriales</taxon>
        <taxon>Sphingobacteriaceae</taxon>
        <taxon>Sphingobacterium</taxon>
    </lineage>
</organism>
<dbReference type="InterPro" id="IPR036514">
    <property type="entry name" value="SGNH_hydro_sf"/>
</dbReference>
<protein>
    <submittedName>
        <fullName evidence="3">Sialate O-acetylesterase</fullName>
    </submittedName>
</protein>
<evidence type="ECO:0000256" key="1">
    <source>
        <dbReference type="ARBA" id="ARBA00022801"/>
    </source>
</evidence>
<dbReference type="EMBL" id="JACNYL010000003">
    <property type="protein sequence ID" value="MBD1422331.1"/>
    <property type="molecule type" value="Genomic_DNA"/>
</dbReference>
<evidence type="ECO:0000313" key="3">
    <source>
        <dbReference type="EMBL" id="MBD1422331.1"/>
    </source>
</evidence>
<dbReference type="RefSeq" id="WP_190314071.1">
    <property type="nucleotide sequence ID" value="NZ_JACNYL010000003.1"/>
</dbReference>
<dbReference type="SUPFAM" id="SSF52266">
    <property type="entry name" value="SGNH hydrolase"/>
    <property type="match status" value="1"/>
</dbReference>